<protein>
    <submittedName>
        <fullName evidence="3">Uncharacterized protein</fullName>
    </submittedName>
</protein>
<keyword evidence="4" id="KW-1185">Reference proteome</keyword>
<keyword evidence="2" id="KW-0732">Signal</keyword>
<comment type="caution">
    <text evidence="3">The sequence shown here is derived from an EMBL/GenBank/DDBJ whole genome shotgun (WGS) entry which is preliminary data.</text>
</comment>
<name>A0A8H6I439_9AGAR</name>
<reference evidence="3 4" key="1">
    <citation type="submission" date="2020-07" db="EMBL/GenBank/DDBJ databases">
        <title>Comparative genomics of pyrophilous fungi reveals a link between fire events and developmental genes.</title>
        <authorList>
            <consortium name="DOE Joint Genome Institute"/>
            <person name="Steindorff A.S."/>
            <person name="Carver A."/>
            <person name="Calhoun S."/>
            <person name="Stillman K."/>
            <person name="Liu H."/>
            <person name="Lipzen A."/>
            <person name="Pangilinan J."/>
            <person name="Labutti K."/>
            <person name="Bruns T.D."/>
            <person name="Grigoriev I.V."/>
        </authorList>
    </citation>
    <scope>NUCLEOTIDE SEQUENCE [LARGE SCALE GENOMIC DNA]</scope>
    <source>
        <strain evidence="3 4">CBS 144469</strain>
    </source>
</reference>
<dbReference type="Proteomes" id="UP000521943">
    <property type="component" value="Unassembled WGS sequence"/>
</dbReference>
<dbReference type="EMBL" id="JACGCI010000024">
    <property type="protein sequence ID" value="KAF6757006.1"/>
    <property type="molecule type" value="Genomic_DNA"/>
</dbReference>
<dbReference type="AlphaFoldDB" id="A0A8H6I439"/>
<feature type="compositionally biased region" description="Basic and acidic residues" evidence="1">
    <location>
        <begin position="228"/>
        <end position="238"/>
    </location>
</feature>
<sequence>MVFPDTLKTVAIAALLAAPAIAAPLSLSQAPRNIERRGTTTTSTVDRRDGALEKRLLGFVAGLPLFHWHRKDAEAKKDVPTNQYEARDLNLGDFKYPRRARAVERRNVYAYAREVRSMLRGKIRGAGLSSSTLPVTVLHADKDRPSRAGMQWRVIGFVSREKVLGSSSKVSNNPLSSVFVFLVRNAELPTGSAPPEYTLINYTVRTFNIIYTSTSPLLACTVESLHPHADRDRPTDAHRRARQPSPNRTPKYLSPLGIFDQSGWWGPLIYHLARSLKQSLYCTSRHVTSENGRTCIERKYDDHESLALSIIVWIKAQFVDLIVGTDYRHQFPRAAEGGIVPMQKTNLSAGHDSVPRHWSIPSDAIEHNAEFTARRNWNVGERYGLKLVGVNFFQAY</sequence>
<accession>A0A8H6I439</accession>
<evidence type="ECO:0000256" key="1">
    <source>
        <dbReference type="SAM" id="MobiDB-lite"/>
    </source>
</evidence>
<proteinExistence type="predicted"/>
<feature type="chain" id="PRO_5034554323" evidence="2">
    <location>
        <begin position="23"/>
        <end position="396"/>
    </location>
</feature>
<feature type="signal peptide" evidence="2">
    <location>
        <begin position="1"/>
        <end position="22"/>
    </location>
</feature>
<evidence type="ECO:0000313" key="4">
    <source>
        <dbReference type="Proteomes" id="UP000521943"/>
    </source>
</evidence>
<feature type="region of interest" description="Disordered" evidence="1">
    <location>
        <begin position="228"/>
        <end position="249"/>
    </location>
</feature>
<evidence type="ECO:0000256" key="2">
    <source>
        <dbReference type="SAM" id="SignalP"/>
    </source>
</evidence>
<organism evidence="3 4">
    <name type="scientific">Ephemerocybe angulata</name>
    <dbReference type="NCBI Taxonomy" id="980116"/>
    <lineage>
        <taxon>Eukaryota</taxon>
        <taxon>Fungi</taxon>
        <taxon>Dikarya</taxon>
        <taxon>Basidiomycota</taxon>
        <taxon>Agaricomycotina</taxon>
        <taxon>Agaricomycetes</taxon>
        <taxon>Agaricomycetidae</taxon>
        <taxon>Agaricales</taxon>
        <taxon>Agaricineae</taxon>
        <taxon>Psathyrellaceae</taxon>
        <taxon>Ephemerocybe</taxon>
    </lineage>
</organism>
<evidence type="ECO:0000313" key="3">
    <source>
        <dbReference type="EMBL" id="KAF6757006.1"/>
    </source>
</evidence>
<dbReference type="OrthoDB" id="2506647at2759"/>
<gene>
    <name evidence="3" type="ORF">DFP72DRAFT_846367</name>
</gene>